<dbReference type="Proteomes" id="UP000266743">
    <property type="component" value="Chromosome 4"/>
</dbReference>
<gene>
    <name evidence="2" type="ORF">DPX39_040023300</name>
</gene>
<name>A0A3L6LCH8_9TRYP</name>
<feature type="coiled-coil region" evidence="1">
    <location>
        <begin position="1"/>
        <end position="69"/>
    </location>
</feature>
<evidence type="ECO:0000313" key="3">
    <source>
        <dbReference type="Proteomes" id="UP000266743"/>
    </source>
</evidence>
<comment type="caution">
    <text evidence="2">The sequence shown here is derived from an EMBL/GenBank/DDBJ whole genome shotgun (WGS) entry which is preliminary data.</text>
</comment>
<protein>
    <submittedName>
        <fullName evidence="2">Antigenic protein</fullName>
    </submittedName>
</protein>
<dbReference type="AlphaFoldDB" id="A0A3L6LCH8"/>
<keyword evidence="1" id="KW-0175">Coiled coil</keyword>
<evidence type="ECO:0000313" key="2">
    <source>
        <dbReference type="EMBL" id="RHW72917.1"/>
    </source>
</evidence>
<sequence>MEDELDSLRAVNEQYEALQRTNAAMEEELDSLRALNEQYEALQRTNVAIKDELDSLRALNEQYEALQRTNVCGSVVNDFAYSTVDNMNVKVSEDSTFPCEKTVGNCVGDALRVMGCRVVSDDHDVVFLKSGNVGGAISSNVLCPVDGSNSLFGGGVDLDRRGATEGAGGDAGTCVPPLKVKEEVGFPLSSALAASRCEEDDAVVSKINDDCGSLCVSYRGGSGDAFEGSSLLSSLSDVNDCHLCSVLAKRVLKLRESIRVQEETMKYYVESQEELRKCNDLVIKRLEDEVKALREELRGNEA</sequence>
<organism evidence="2 3">
    <name type="scientific">Trypanosoma brucei equiperdum</name>
    <dbReference type="NCBI Taxonomy" id="630700"/>
    <lineage>
        <taxon>Eukaryota</taxon>
        <taxon>Discoba</taxon>
        <taxon>Euglenozoa</taxon>
        <taxon>Kinetoplastea</taxon>
        <taxon>Metakinetoplastina</taxon>
        <taxon>Trypanosomatida</taxon>
        <taxon>Trypanosomatidae</taxon>
        <taxon>Trypanosoma</taxon>
    </lineage>
</organism>
<dbReference type="EMBL" id="QSBY01000004">
    <property type="protein sequence ID" value="RHW72917.1"/>
    <property type="molecule type" value="Genomic_DNA"/>
</dbReference>
<reference evidence="2 3" key="1">
    <citation type="submission" date="2018-09" db="EMBL/GenBank/DDBJ databases">
        <title>whole genome sequence of T. equiperdum IVM-t1 strain.</title>
        <authorList>
            <person name="Suganuma K."/>
        </authorList>
    </citation>
    <scope>NUCLEOTIDE SEQUENCE [LARGE SCALE GENOMIC DNA]</scope>
    <source>
        <strain evidence="2 3">IVM-t1</strain>
    </source>
</reference>
<dbReference type="Gene3D" id="1.25.40.1000">
    <property type="match status" value="1"/>
</dbReference>
<accession>A0A3L6LCH8</accession>
<proteinExistence type="predicted"/>
<evidence type="ECO:0000256" key="1">
    <source>
        <dbReference type="SAM" id="Coils"/>
    </source>
</evidence>